<dbReference type="EMBL" id="JAYFSJ010000002">
    <property type="protein sequence ID" value="MEN7429675.1"/>
    <property type="molecule type" value="Genomic_DNA"/>
</dbReference>
<organism evidence="1 2">
    <name type="scientific">Chromobacterium indicum</name>
    <dbReference type="NCBI Taxonomy" id="3110228"/>
    <lineage>
        <taxon>Bacteria</taxon>
        <taxon>Pseudomonadati</taxon>
        <taxon>Pseudomonadota</taxon>
        <taxon>Betaproteobacteria</taxon>
        <taxon>Neisseriales</taxon>
        <taxon>Chromobacteriaceae</taxon>
        <taxon>Chromobacterium</taxon>
    </lineage>
</organism>
<protein>
    <submittedName>
        <fullName evidence="1">Uncharacterized protein</fullName>
    </submittedName>
</protein>
<dbReference type="Proteomes" id="UP001405405">
    <property type="component" value="Unassembled WGS sequence"/>
</dbReference>
<sequence length="71" mass="7801">MKNLQKAQQEIEAIKKRLQEALQVKRADIASLPKNTLALEHGQQLEASADALDTAIINLDDAITMISEACK</sequence>
<proteinExistence type="predicted"/>
<accession>A0ABV0CER2</accession>
<comment type="caution">
    <text evidence="1">The sequence shown here is derived from an EMBL/GenBank/DDBJ whole genome shotgun (WGS) entry which is preliminary data.</text>
</comment>
<name>A0ABV0CER2_9NEIS</name>
<gene>
    <name evidence="1" type="ORF">VA599_02890</name>
</gene>
<reference evidence="1 2" key="1">
    <citation type="submission" date="2023-12" db="EMBL/GenBank/DDBJ databases">
        <title>Chromobacterium sp. strain TRC.1.1.SA producing antimicrobial pigment.</title>
        <authorList>
            <person name="Verma N."/>
            <person name="Choksket S."/>
            <person name="Pinnaka A.K."/>
            <person name="Korpole S."/>
        </authorList>
    </citation>
    <scope>NUCLEOTIDE SEQUENCE [LARGE SCALE GENOMIC DNA]</scope>
    <source>
        <strain evidence="1 2">TRC1.1.SA</strain>
    </source>
</reference>
<evidence type="ECO:0000313" key="2">
    <source>
        <dbReference type="Proteomes" id="UP001405405"/>
    </source>
</evidence>
<dbReference type="RefSeq" id="WP_346787625.1">
    <property type="nucleotide sequence ID" value="NZ_JAYFSJ010000002.1"/>
</dbReference>
<evidence type="ECO:0000313" key="1">
    <source>
        <dbReference type="EMBL" id="MEN7429675.1"/>
    </source>
</evidence>
<keyword evidence="2" id="KW-1185">Reference proteome</keyword>